<reference evidence="11" key="1">
    <citation type="journal article" date="2018" name="Nat. Microbiol.">
        <title>Leveraging single-cell genomics to expand the fungal tree of life.</title>
        <authorList>
            <person name="Ahrendt S.R."/>
            <person name="Quandt C.A."/>
            <person name="Ciobanu D."/>
            <person name="Clum A."/>
            <person name="Salamov A."/>
            <person name="Andreopoulos B."/>
            <person name="Cheng J.F."/>
            <person name="Woyke T."/>
            <person name="Pelin A."/>
            <person name="Henrissat B."/>
            <person name="Reynolds N.K."/>
            <person name="Benny G.L."/>
            <person name="Smith M.E."/>
            <person name="James T.Y."/>
            <person name="Grigoriev I.V."/>
        </authorList>
    </citation>
    <scope>NUCLEOTIDE SEQUENCE [LARGE SCALE GENOMIC DNA]</scope>
    <source>
        <strain evidence="11">RSA 468</strain>
    </source>
</reference>
<dbReference type="InterPro" id="IPR000891">
    <property type="entry name" value="PYR_CT"/>
</dbReference>
<evidence type="ECO:0000313" key="11">
    <source>
        <dbReference type="Proteomes" id="UP000268162"/>
    </source>
</evidence>
<evidence type="ECO:0000256" key="6">
    <source>
        <dbReference type="ARBA" id="ARBA00023304"/>
    </source>
</evidence>
<evidence type="ECO:0000256" key="8">
    <source>
        <dbReference type="SAM" id="MobiDB-lite"/>
    </source>
</evidence>
<proteinExistence type="inferred from homology"/>
<evidence type="ECO:0000313" key="10">
    <source>
        <dbReference type="EMBL" id="RKP36835.1"/>
    </source>
</evidence>
<dbReference type="EMBL" id="ML002587">
    <property type="protein sequence ID" value="RKP36835.1"/>
    <property type="molecule type" value="Genomic_DNA"/>
</dbReference>
<feature type="region of interest" description="Disordered" evidence="8">
    <location>
        <begin position="398"/>
        <end position="425"/>
    </location>
</feature>
<dbReference type="Gene3D" id="3.20.20.70">
    <property type="entry name" value="Aldolase class I"/>
    <property type="match status" value="1"/>
</dbReference>
<keyword evidence="4" id="KW-0028">Amino-acid biosynthesis</keyword>
<evidence type="ECO:0000256" key="1">
    <source>
        <dbReference type="ARBA" id="ARBA00004689"/>
    </source>
</evidence>
<dbReference type="GO" id="GO:0003852">
    <property type="term" value="F:2-isopropylmalate synthase activity"/>
    <property type="evidence" value="ECO:0007669"/>
    <property type="project" value="UniProtKB-EC"/>
</dbReference>
<keyword evidence="11" id="KW-1185">Reference proteome</keyword>
<dbReference type="FunFam" id="3.20.20.70:FF:000010">
    <property type="entry name" value="2-isopropylmalate synthase"/>
    <property type="match status" value="1"/>
</dbReference>
<evidence type="ECO:0000256" key="5">
    <source>
        <dbReference type="ARBA" id="ARBA00022679"/>
    </source>
</evidence>
<dbReference type="STRING" id="215637.A0A4P9ZTM6"/>
<evidence type="ECO:0000259" key="9">
    <source>
        <dbReference type="PROSITE" id="PS50991"/>
    </source>
</evidence>
<evidence type="ECO:0000256" key="3">
    <source>
        <dbReference type="ARBA" id="ARBA00022430"/>
    </source>
</evidence>
<keyword evidence="6" id="KW-0100">Branched-chain amino acid biosynthesis</keyword>
<dbReference type="Pfam" id="PF00682">
    <property type="entry name" value="HMGL-like"/>
    <property type="match status" value="1"/>
</dbReference>
<dbReference type="SUPFAM" id="SSF51569">
    <property type="entry name" value="Aldolase"/>
    <property type="match status" value="1"/>
</dbReference>
<organism evidence="10 11">
    <name type="scientific">Dimargaris cristalligena</name>
    <dbReference type="NCBI Taxonomy" id="215637"/>
    <lineage>
        <taxon>Eukaryota</taxon>
        <taxon>Fungi</taxon>
        <taxon>Fungi incertae sedis</taxon>
        <taxon>Zoopagomycota</taxon>
        <taxon>Kickxellomycotina</taxon>
        <taxon>Dimargaritomycetes</taxon>
        <taxon>Dimargaritales</taxon>
        <taxon>Dimargaritaceae</taxon>
        <taxon>Dimargaris</taxon>
    </lineage>
</organism>
<dbReference type="PROSITE" id="PS00815">
    <property type="entry name" value="AIPM_HOMOCIT_SYNTH_1"/>
    <property type="match status" value="1"/>
</dbReference>
<feature type="domain" description="Pyruvate carboxyltransferase" evidence="9">
    <location>
        <begin position="13"/>
        <end position="285"/>
    </location>
</feature>
<feature type="compositionally biased region" description="Polar residues" evidence="8">
    <location>
        <begin position="404"/>
        <end position="425"/>
    </location>
</feature>
<evidence type="ECO:0000256" key="4">
    <source>
        <dbReference type="ARBA" id="ARBA00022605"/>
    </source>
</evidence>
<gene>
    <name evidence="10" type="ORF">BJ085DRAFT_20850</name>
</gene>
<dbReference type="GO" id="GO:0010177">
    <property type="term" value="F:methylthioalkylmalate synthase activity"/>
    <property type="evidence" value="ECO:0007669"/>
    <property type="project" value="UniProtKB-ARBA"/>
</dbReference>
<dbReference type="InterPro" id="IPR013785">
    <property type="entry name" value="Aldolase_TIM"/>
</dbReference>
<dbReference type="AlphaFoldDB" id="A0A4P9ZTM6"/>
<protein>
    <recommendedName>
        <fullName evidence="2">2-isopropylmalate synthase</fullName>
        <ecNumber evidence="2">2.3.3.13</ecNumber>
    </recommendedName>
</protein>
<dbReference type="Proteomes" id="UP000268162">
    <property type="component" value="Unassembled WGS sequence"/>
</dbReference>
<dbReference type="InterPro" id="IPR050073">
    <property type="entry name" value="2-IPM_HCS-like"/>
</dbReference>
<dbReference type="InterPro" id="IPR002034">
    <property type="entry name" value="AIPM/Hcit_synth_CS"/>
</dbReference>
<keyword evidence="5 7" id="KW-0808">Transferase</keyword>
<dbReference type="OrthoDB" id="2015253at2759"/>
<dbReference type="GO" id="GO:0009098">
    <property type="term" value="P:L-leucine biosynthetic process"/>
    <property type="evidence" value="ECO:0007669"/>
    <property type="project" value="UniProtKB-KW"/>
</dbReference>
<keyword evidence="10" id="KW-0670">Pyruvate</keyword>
<dbReference type="PANTHER" id="PTHR10277">
    <property type="entry name" value="HOMOCITRATE SYNTHASE-RELATED"/>
    <property type="match status" value="1"/>
</dbReference>
<dbReference type="PROSITE" id="PS50991">
    <property type="entry name" value="PYR_CT"/>
    <property type="match status" value="1"/>
</dbReference>
<dbReference type="PROSITE" id="PS00816">
    <property type="entry name" value="AIPM_HOMOCIT_SYNTH_2"/>
    <property type="match status" value="1"/>
</dbReference>
<accession>A0A4P9ZTM6</accession>
<dbReference type="FunFam" id="1.10.238.260:FF:000001">
    <property type="entry name" value="2-isopropylmalate synthase"/>
    <property type="match status" value="1"/>
</dbReference>
<dbReference type="EC" id="2.3.3.13" evidence="2"/>
<evidence type="ECO:0000256" key="7">
    <source>
        <dbReference type="RuleBase" id="RU003523"/>
    </source>
</evidence>
<dbReference type="InterPro" id="IPR054691">
    <property type="entry name" value="LeuA/HCS_post-cat"/>
</dbReference>
<keyword evidence="3" id="KW-0432">Leucine biosynthesis</keyword>
<name>A0A4P9ZTM6_9FUNG</name>
<dbReference type="Gene3D" id="1.10.238.260">
    <property type="match status" value="1"/>
</dbReference>
<comment type="pathway">
    <text evidence="1">Amino-acid biosynthesis; L-leucine biosynthesis; L-leucine from 3-methyl-2-oxobutanoate: step 1/4.</text>
</comment>
<dbReference type="Pfam" id="PF22617">
    <property type="entry name" value="HCS_D2"/>
    <property type="match status" value="1"/>
</dbReference>
<sequence length="425" mass="46595">MGTSHLTNAKPHLYIHDTTLRDGEQAPGVFFRRDAKIAVAKQLSRLGVDIIEAGLVMSSEETYECVTQIAKEVGPLMEGREHIGRPATIAAFSRMIEADIQRTFDAIRHAPRHRLMVFTPVSDLHLREKLRISREECLIRVRRGIILAKTLCDDVWMGMEDSGRADPDFLLQIVDICLDLNVQTLVVADTVGSHLPNEFGALVRRLTDHAAGSSLIIGAHCHNDLGLSTANALAAIQNGARHVEVTVAGIGERAGNTALEQIVMAIESHPHAFPVSHSINTALLTQTAQMVSRLGGFPIAPNTPLVGGNAFTHESGIHQDGILKNRDMYEFVHPEQVGAVCRLVLGKQSGRHALRLRLLQLGYDEFNTNELGVLFTKFKRMAEHKVFIEDPDLIALVGRPPPLTSSDQDQQDVPTEASSVETVQA</sequence>
<dbReference type="PANTHER" id="PTHR10277:SF9">
    <property type="entry name" value="2-ISOPROPYLMALATE SYNTHASE 1, CHLOROPLASTIC-RELATED"/>
    <property type="match status" value="1"/>
</dbReference>
<comment type="similarity">
    <text evidence="7">Belongs to the alpha-IPM synthase/homocitrate synthase family.</text>
</comment>
<evidence type="ECO:0000256" key="2">
    <source>
        <dbReference type="ARBA" id="ARBA00012973"/>
    </source>
</evidence>